<dbReference type="InterPro" id="IPR039426">
    <property type="entry name" value="TonB-dep_rcpt-like"/>
</dbReference>
<dbReference type="AlphaFoldDB" id="A0A9X1DAW8"/>
<dbReference type="Pfam" id="PF00593">
    <property type="entry name" value="TonB_dep_Rec_b-barrel"/>
    <property type="match status" value="1"/>
</dbReference>
<gene>
    <name evidence="11" type="ORF">KK488_06475</name>
</gene>
<dbReference type="Pfam" id="PF07715">
    <property type="entry name" value="Plug"/>
    <property type="match status" value="1"/>
</dbReference>
<feature type="domain" description="TonB-dependent receptor plug" evidence="10">
    <location>
        <begin position="5"/>
        <end position="109"/>
    </location>
</feature>
<keyword evidence="11" id="KW-0675">Receptor</keyword>
<evidence type="ECO:0000256" key="2">
    <source>
        <dbReference type="ARBA" id="ARBA00022448"/>
    </source>
</evidence>
<dbReference type="GO" id="GO:0009279">
    <property type="term" value="C:cell outer membrane"/>
    <property type="evidence" value="ECO:0007669"/>
    <property type="project" value="UniProtKB-SubCell"/>
</dbReference>
<organism evidence="11 12">
    <name type="scientific">Sphingobium nicotianae</name>
    <dbReference type="NCBI Taxonomy" id="2782607"/>
    <lineage>
        <taxon>Bacteria</taxon>
        <taxon>Pseudomonadati</taxon>
        <taxon>Pseudomonadota</taxon>
        <taxon>Alphaproteobacteria</taxon>
        <taxon>Sphingomonadales</taxon>
        <taxon>Sphingomonadaceae</taxon>
        <taxon>Sphingobium</taxon>
    </lineage>
</organism>
<keyword evidence="7" id="KW-0998">Cell outer membrane</keyword>
<evidence type="ECO:0000256" key="8">
    <source>
        <dbReference type="RuleBase" id="RU003357"/>
    </source>
</evidence>
<dbReference type="InterPro" id="IPR000531">
    <property type="entry name" value="Beta-barrel_TonB"/>
</dbReference>
<evidence type="ECO:0000313" key="11">
    <source>
        <dbReference type="EMBL" id="MBT2186592.1"/>
    </source>
</evidence>
<comment type="subcellular location">
    <subcellularLocation>
        <location evidence="1">Cell outer membrane</location>
        <topology evidence="1">Multi-pass membrane protein</topology>
    </subcellularLocation>
</comment>
<dbReference type="GO" id="GO:0044718">
    <property type="term" value="P:siderophore transmembrane transport"/>
    <property type="evidence" value="ECO:0007669"/>
    <property type="project" value="TreeGrafter"/>
</dbReference>
<keyword evidence="5 8" id="KW-0798">TonB box</keyword>
<feature type="domain" description="TonB-dependent receptor-like beta-barrel" evidence="9">
    <location>
        <begin position="176"/>
        <end position="624"/>
    </location>
</feature>
<dbReference type="Gene3D" id="2.170.130.10">
    <property type="entry name" value="TonB-dependent receptor, plug domain"/>
    <property type="match status" value="1"/>
</dbReference>
<evidence type="ECO:0000256" key="5">
    <source>
        <dbReference type="ARBA" id="ARBA00023077"/>
    </source>
</evidence>
<evidence type="ECO:0000256" key="1">
    <source>
        <dbReference type="ARBA" id="ARBA00004571"/>
    </source>
</evidence>
<proteinExistence type="inferred from homology"/>
<comment type="caution">
    <text evidence="11">The sequence shown here is derived from an EMBL/GenBank/DDBJ whole genome shotgun (WGS) entry which is preliminary data.</text>
</comment>
<evidence type="ECO:0000259" key="9">
    <source>
        <dbReference type="Pfam" id="PF00593"/>
    </source>
</evidence>
<evidence type="ECO:0000256" key="6">
    <source>
        <dbReference type="ARBA" id="ARBA00023136"/>
    </source>
</evidence>
<reference evidence="11" key="1">
    <citation type="submission" date="2021-05" db="EMBL/GenBank/DDBJ databases">
        <title>Genome of Sphingobium sp. strain.</title>
        <authorList>
            <person name="Fan R."/>
        </authorList>
    </citation>
    <scope>NUCLEOTIDE SEQUENCE</scope>
    <source>
        <strain evidence="11">H33</strain>
    </source>
</reference>
<evidence type="ECO:0000259" key="10">
    <source>
        <dbReference type="Pfam" id="PF07715"/>
    </source>
</evidence>
<keyword evidence="12" id="KW-1185">Reference proteome</keyword>
<dbReference type="GO" id="GO:0015344">
    <property type="term" value="F:siderophore uptake transmembrane transporter activity"/>
    <property type="evidence" value="ECO:0007669"/>
    <property type="project" value="TreeGrafter"/>
</dbReference>
<keyword evidence="3" id="KW-1134">Transmembrane beta strand</keyword>
<name>A0A9X1DAW8_9SPHN</name>
<dbReference type="EMBL" id="JAHGAW010000004">
    <property type="protein sequence ID" value="MBT2186592.1"/>
    <property type="molecule type" value="Genomic_DNA"/>
</dbReference>
<dbReference type="InterPro" id="IPR012910">
    <property type="entry name" value="Plug_dom"/>
</dbReference>
<accession>A0A9X1DAW8</accession>
<sequence>MGRAATASQGSITAKEVELRPIVRPGQLYESIPGLVVTIHSGEGKANQYLIRGYNLDHGTDFANFVDDMPVNRPTNTHGQGYSDLAFLIPQLVAGIDYTKGPYYAAIGDFGSVASSHTRLVNEIPAQVTVTAGTDKVQSLFGAGTRHVGADGRLLGAVELAHLDGPWQPAQNFRKVNALLRYSRGTSGDGFSLTGMYYRSSGLLITDQPQRAVEAGLIDRFGTLDPTDASRSLRYSLSAHLDKPLGPGKLSLSLYGIHATMTLWNNFTHYLDDPVNGDQEQQDEERTTLGGVVSYTLHGKLGSLDSETLVGLQGRYDTNFVDRRHTLHRTSVLSYCNLEQDDGSVIAYPTMDGYCNADRVHLLDLAPYLQNTTRWTPWLRTVVGVREEYYRADDHSIVTGARGKGHQWLFQPKGSLILGPWAKTELYVSYGRGFHSDDVRGVFGILPTQGIPLAGGATPLLAATTGVEIGLRTDIVPRLMLQVAAFQQDFGSELVYNPDAGQDEAGAPSRRKGIEISGQYHPVRWLELNADLAFSRPRYHTEDLAAYGLNGPYIADAPNFIYSAGVLVDTLGRWSGGLQWRRLGTHSLSDGDQFPQDNGYSEFNLDVGYALPGGWKVTASIFNIFNSHDDAADYYYTTRLPGEPAEGVADFQVHPLEPRAARLSITRMFGGSGG</sequence>
<evidence type="ECO:0000256" key="7">
    <source>
        <dbReference type="ARBA" id="ARBA00023237"/>
    </source>
</evidence>
<dbReference type="PANTHER" id="PTHR30069:SF36">
    <property type="entry name" value="BLL6948 PROTEIN"/>
    <property type="match status" value="1"/>
</dbReference>
<dbReference type="PANTHER" id="PTHR30069">
    <property type="entry name" value="TONB-DEPENDENT OUTER MEMBRANE RECEPTOR"/>
    <property type="match status" value="1"/>
</dbReference>
<dbReference type="Proteomes" id="UP001138757">
    <property type="component" value="Unassembled WGS sequence"/>
</dbReference>
<dbReference type="SUPFAM" id="SSF56935">
    <property type="entry name" value="Porins"/>
    <property type="match status" value="1"/>
</dbReference>
<keyword evidence="6 8" id="KW-0472">Membrane</keyword>
<evidence type="ECO:0000313" key="12">
    <source>
        <dbReference type="Proteomes" id="UP001138757"/>
    </source>
</evidence>
<keyword evidence="4" id="KW-0812">Transmembrane</keyword>
<evidence type="ECO:0000256" key="3">
    <source>
        <dbReference type="ARBA" id="ARBA00022452"/>
    </source>
</evidence>
<evidence type="ECO:0000256" key="4">
    <source>
        <dbReference type="ARBA" id="ARBA00022692"/>
    </source>
</evidence>
<dbReference type="InterPro" id="IPR037066">
    <property type="entry name" value="Plug_dom_sf"/>
</dbReference>
<dbReference type="InterPro" id="IPR036942">
    <property type="entry name" value="Beta-barrel_TonB_sf"/>
</dbReference>
<protein>
    <submittedName>
        <fullName evidence="11">TonB-dependent receptor</fullName>
    </submittedName>
</protein>
<dbReference type="Gene3D" id="2.40.170.20">
    <property type="entry name" value="TonB-dependent receptor, beta-barrel domain"/>
    <property type="match status" value="1"/>
</dbReference>
<keyword evidence="2" id="KW-0813">Transport</keyword>
<comment type="similarity">
    <text evidence="8">Belongs to the TonB-dependent receptor family.</text>
</comment>